<evidence type="ECO:0000256" key="6">
    <source>
        <dbReference type="ARBA" id="ARBA00022840"/>
    </source>
</evidence>
<dbReference type="Proteomes" id="UP001153555">
    <property type="component" value="Unassembled WGS sequence"/>
</dbReference>
<keyword evidence="2" id="KW-1003">Cell membrane</keyword>
<keyword evidence="8" id="KW-0472">Membrane</keyword>
<protein>
    <submittedName>
        <fullName evidence="11">Chitin elicitor receptor kinase 1</fullName>
    </submittedName>
</protein>
<evidence type="ECO:0000259" key="10">
    <source>
        <dbReference type="PROSITE" id="PS50011"/>
    </source>
</evidence>
<dbReference type="InterPro" id="IPR044812">
    <property type="entry name" value="CERK1/LYK3-like"/>
</dbReference>
<evidence type="ECO:0000256" key="3">
    <source>
        <dbReference type="ARBA" id="ARBA00022692"/>
    </source>
</evidence>
<keyword evidence="11" id="KW-0675">Receptor</keyword>
<dbReference type="OrthoDB" id="4062651at2759"/>
<dbReference type="GO" id="GO:0005524">
    <property type="term" value="F:ATP binding"/>
    <property type="evidence" value="ECO:0007669"/>
    <property type="project" value="UniProtKB-KW"/>
</dbReference>
<dbReference type="PROSITE" id="PS00108">
    <property type="entry name" value="PROTEIN_KINASE_ST"/>
    <property type="match status" value="1"/>
</dbReference>
<dbReference type="SUPFAM" id="SSF56112">
    <property type="entry name" value="Protein kinase-like (PK-like)"/>
    <property type="match status" value="1"/>
</dbReference>
<evidence type="ECO:0000256" key="9">
    <source>
        <dbReference type="ARBA" id="ARBA00023157"/>
    </source>
</evidence>
<gene>
    <name evidence="11" type="ORF">SHERM_21946</name>
</gene>
<keyword evidence="11" id="KW-0418">Kinase</keyword>
<evidence type="ECO:0000256" key="2">
    <source>
        <dbReference type="ARBA" id="ARBA00022475"/>
    </source>
</evidence>
<dbReference type="Pfam" id="PF07714">
    <property type="entry name" value="PK_Tyr_Ser-Thr"/>
    <property type="match status" value="1"/>
</dbReference>
<evidence type="ECO:0000313" key="12">
    <source>
        <dbReference type="Proteomes" id="UP001153555"/>
    </source>
</evidence>
<dbReference type="InterPro" id="IPR011009">
    <property type="entry name" value="Kinase-like_dom_sf"/>
</dbReference>
<dbReference type="PANTHER" id="PTHR46204:SF2">
    <property type="entry name" value="CHITIN ELICITOR RECEPTOR KINASE 1"/>
    <property type="match status" value="1"/>
</dbReference>
<dbReference type="InterPro" id="IPR000719">
    <property type="entry name" value="Prot_kinase_dom"/>
</dbReference>
<reference evidence="11" key="1">
    <citation type="submission" date="2019-12" db="EMBL/GenBank/DDBJ databases">
        <authorList>
            <person name="Scholes J."/>
        </authorList>
    </citation>
    <scope>NUCLEOTIDE SEQUENCE</scope>
</reference>
<keyword evidence="11" id="KW-0808">Transferase</keyword>
<dbReference type="AlphaFoldDB" id="A0A9N7N893"/>
<dbReference type="InterPro" id="IPR008271">
    <property type="entry name" value="Ser/Thr_kinase_AS"/>
</dbReference>
<name>A0A9N7N893_STRHE</name>
<dbReference type="PIRSF" id="PIRSF000654">
    <property type="entry name" value="Integrin-linked_kinase"/>
    <property type="match status" value="1"/>
</dbReference>
<dbReference type="FunFam" id="1.10.510.10:FF:000468">
    <property type="entry name" value="PTI1-like tyrosine-protein kinase 3"/>
    <property type="match status" value="1"/>
</dbReference>
<evidence type="ECO:0000256" key="1">
    <source>
        <dbReference type="ARBA" id="ARBA00004162"/>
    </source>
</evidence>
<dbReference type="SMART" id="SM00220">
    <property type="entry name" value="S_TKc"/>
    <property type="match status" value="1"/>
</dbReference>
<evidence type="ECO:0000313" key="11">
    <source>
        <dbReference type="EMBL" id="CAA0825162.1"/>
    </source>
</evidence>
<dbReference type="PANTHER" id="PTHR46204">
    <property type="entry name" value="CHITIN ELICITOR RECEPTOR KINASE 1-RELATED"/>
    <property type="match status" value="1"/>
</dbReference>
<evidence type="ECO:0000256" key="8">
    <source>
        <dbReference type="ARBA" id="ARBA00023136"/>
    </source>
</evidence>
<organism evidence="11 12">
    <name type="scientific">Striga hermonthica</name>
    <name type="common">Purple witchweed</name>
    <name type="synonym">Buchnera hermonthica</name>
    <dbReference type="NCBI Taxonomy" id="68872"/>
    <lineage>
        <taxon>Eukaryota</taxon>
        <taxon>Viridiplantae</taxon>
        <taxon>Streptophyta</taxon>
        <taxon>Embryophyta</taxon>
        <taxon>Tracheophyta</taxon>
        <taxon>Spermatophyta</taxon>
        <taxon>Magnoliopsida</taxon>
        <taxon>eudicotyledons</taxon>
        <taxon>Gunneridae</taxon>
        <taxon>Pentapetalae</taxon>
        <taxon>asterids</taxon>
        <taxon>lamiids</taxon>
        <taxon>Lamiales</taxon>
        <taxon>Orobanchaceae</taxon>
        <taxon>Buchnereae</taxon>
        <taxon>Striga</taxon>
    </lineage>
</organism>
<keyword evidence="12" id="KW-1185">Reference proteome</keyword>
<proteinExistence type="predicted"/>
<keyword evidence="6" id="KW-0067">ATP-binding</keyword>
<comment type="caution">
    <text evidence="11">The sequence shown here is derived from an EMBL/GenBank/DDBJ whole genome shotgun (WGS) entry which is preliminary data.</text>
</comment>
<dbReference type="EMBL" id="CACSLK010026072">
    <property type="protein sequence ID" value="CAA0825162.1"/>
    <property type="molecule type" value="Genomic_DNA"/>
</dbReference>
<accession>A0A9N7N893</accession>
<dbReference type="GO" id="GO:0019199">
    <property type="term" value="F:transmembrane receptor protein kinase activity"/>
    <property type="evidence" value="ECO:0007669"/>
    <property type="project" value="InterPro"/>
</dbReference>
<dbReference type="GO" id="GO:0045087">
    <property type="term" value="P:innate immune response"/>
    <property type="evidence" value="ECO:0007669"/>
    <property type="project" value="InterPro"/>
</dbReference>
<evidence type="ECO:0000256" key="4">
    <source>
        <dbReference type="ARBA" id="ARBA00022729"/>
    </source>
</evidence>
<dbReference type="GO" id="GO:0005886">
    <property type="term" value="C:plasma membrane"/>
    <property type="evidence" value="ECO:0007669"/>
    <property type="project" value="UniProtKB-SubCell"/>
</dbReference>
<feature type="domain" description="Protein kinase" evidence="10">
    <location>
        <begin position="1"/>
        <end position="217"/>
    </location>
</feature>
<dbReference type="InterPro" id="IPR001245">
    <property type="entry name" value="Ser-Thr/Tyr_kinase_cat_dom"/>
</dbReference>
<keyword evidence="9" id="KW-1015">Disulfide bond</keyword>
<evidence type="ECO:0000256" key="5">
    <source>
        <dbReference type="ARBA" id="ARBA00022741"/>
    </source>
</evidence>
<dbReference type="PROSITE" id="PS50011">
    <property type="entry name" value="PROTEIN_KINASE_DOM"/>
    <property type="match status" value="1"/>
</dbReference>
<evidence type="ECO:0000256" key="7">
    <source>
        <dbReference type="ARBA" id="ARBA00022989"/>
    </source>
</evidence>
<keyword evidence="7" id="KW-1133">Transmembrane helix</keyword>
<keyword evidence="3" id="KW-0812">Transmembrane</keyword>
<dbReference type="Gene3D" id="1.10.510.10">
    <property type="entry name" value="Transferase(Phosphotransferase) domain 1"/>
    <property type="match status" value="1"/>
</dbReference>
<keyword evidence="4" id="KW-0732">Signal</keyword>
<keyword evidence="5" id="KW-0547">Nucleotide-binding</keyword>
<sequence>MDMEASKEFLAELKVLTHVHHVNLVHLIGYCVKGSLFLVYEYIDNGNLSQHLRGKEPLPWPIRLQIALDSARGLEYIHEHTIPIYIHRDVKSANILIDKNFHAKVADFGIAKLTEAGGASLQTRLVGTFGYMPPEYACGDVSTKSDVYAFGVVLFELISGLEAVLKTNGEDTEAKGLVSLYPLDSVTKVAHLAKACTHKNPQQRPSMRLVVVALTTLSSSTVDSGNGSI</sequence>
<comment type="subcellular location">
    <subcellularLocation>
        <location evidence="1">Cell membrane</location>
        <topology evidence="1">Single-pass membrane protein</topology>
    </subcellularLocation>
</comment>